<dbReference type="OrthoDB" id="1099063at2759"/>
<protein>
    <submittedName>
        <fullName evidence="13">RRM domain-containing protein</fullName>
    </submittedName>
</protein>
<dbReference type="STRING" id="60517.A0A158R9X8"/>
<keyword evidence="5 8" id="KW-0694">RNA-binding</keyword>
<evidence type="ECO:0000256" key="6">
    <source>
        <dbReference type="ARBA" id="ARBA00023187"/>
    </source>
</evidence>
<dbReference type="FunFam" id="3.30.70.330:FF:000053">
    <property type="entry name" value="Serine/arginine-rich splicing factor 1"/>
    <property type="match status" value="1"/>
</dbReference>
<dbReference type="PANTHER" id="PTHR23003:SF62">
    <property type="entry name" value="SERINE_ARGININE (SR)-TYPE SHUTTLING MRNA BINDING PROTEIN NPL3"/>
    <property type="match status" value="1"/>
</dbReference>
<dbReference type="InterPro" id="IPR000504">
    <property type="entry name" value="RRM_dom"/>
</dbReference>
<evidence type="ECO:0000256" key="8">
    <source>
        <dbReference type="PROSITE-ProRule" id="PRU00176"/>
    </source>
</evidence>
<name>A0A158R9X8_TAEAS</name>
<evidence type="ECO:0000313" key="11">
    <source>
        <dbReference type="EMBL" id="VDK39362.1"/>
    </source>
</evidence>
<gene>
    <name evidence="11" type="ORF">TASK_LOCUS7987</name>
</gene>
<dbReference type="WBParaSite" id="TASK_0000798601-mRNA-1">
    <property type="protein sequence ID" value="TASK_0000798601-mRNA-1"/>
    <property type="gene ID" value="TASK_0000798601"/>
</dbReference>
<evidence type="ECO:0000256" key="5">
    <source>
        <dbReference type="ARBA" id="ARBA00022884"/>
    </source>
</evidence>
<dbReference type="GO" id="GO:0005634">
    <property type="term" value="C:nucleus"/>
    <property type="evidence" value="ECO:0007669"/>
    <property type="project" value="UniProtKB-SubCell"/>
</dbReference>
<dbReference type="InterPro" id="IPR050374">
    <property type="entry name" value="RRT5_SRSF_SR"/>
</dbReference>
<evidence type="ECO:0000256" key="3">
    <source>
        <dbReference type="ARBA" id="ARBA00022664"/>
    </source>
</evidence>
<dbReference type="GO" id="GO:0006397">
    <property type="term" value="P:mRNA processing"/>
    <property type="evidence" value="ECO:0007669"/>
    <property type="project" value="UniProtKB-KW"/>
</dbReference>
<organism evidence="13">
    <name type="scientific">Taenia asiatica</name>
    <name type="common">Asian tapeworm</name>
    <dbReference type="NCBI Taxonomy" id="60517"/>
    <lineage>
        <taxon>Eukaryota</taxon>
        <taxon>Metazoa</taxon>
        <taxon>Spiralia</taxon>
        <taxon>Lophotrochozoa</taxon>
        <taxon>Platyhelminthes</taxon>
        <taxon>Cestoda</taxon>
        <taxon>Eucestoda</taxon>
        <taxon>Cyclophyllidea</taxon>
        <taxon>Taeniidae</taxon>
        <taxon>Taenia</taxon>
    </lineage>
</organism>
<dbReference type="SUPFAM" id="SSF54928">
    <property type="entry name" value="RNA-binding domain, RBD"/>
    <property type="match status" value="1"/>
</dbReference>
<dbReference type="InterPro" id="IPR035979">
    <property type="entry name" value="RBD_domain_sf"/>
</dbReference>
<reference evidence="11 12" key="2">
    <citation type="submission" date="2018-11" db="EMBL/GenBank/DDBJ databases">
        <authorList>
            <consortium name="Pathogen Informatics"/>
        </authorList>
    </citation>
    <scope>NUCLEOTIDE SEQUENCE [LARGE SCALE GENOMIC DNA]</scope>
</reference>
<keyword evidence="4" id="KW-0677">Repeat</keyword>
<dbReference type="SMART" id="SM00360">
    <property type="entry name" value="RRM"/>
    <property type="match status" value="2"/>
</dbReference>
<proteinExistence type="inferred from homology"/>
<dbReference type="PROSITE" id="PS50102">
    <property type="entry name" value="RRM"/>
    <property type="match status" value="2"/>
</dbReference>
<dbReference type="AlphaFoldDB" id="A0A158R9X8"/>
<sequence length="652" mass="73137">MPPPTKADWQLVPPAACCCHCCSSANFTCRMRGSRRSRVDDFSGRDGALPLASPSHVTLYRTHSVRRIAPLDTVCAPLPPPKNATTMCCQTNNPGDTGIYLSSPFVLKDVRHRYRSPLKSCHSPSNRNVRFCSSGRRHQQRIRAASSCSSERGVIYPSRGSRGSSLVRVYSRSNSPVCETILTSSLPSKSAGTASVACECNLAPACLPKPRIRYLNPLGSQNCCQPTNGVTRGCCCCDVQFPLPPSPPPSSAKMVSCGSCCNITGIVDQCTNTGSGCQVVERCQMSLCQPSPLPEPRTIDCGSQTCTRSSQPPNFERYEATSCLVERITTRKRAVPRSFSCVRTPDTSYYLRLMGRKENDLWNRISECEMDLAAFECMMCSDVVDYIKDAIYKSRQLIDCEFRRIRRLCDPEDITCHPDISGTRNGVKSIEESWREAQIKLNEVLCMMDKIDRLRARGTKDLDSIFSKYGRIADIDLKRRRGPPFAFIEYEDERDAEDAVRDCDGYKLDGYALRVEFPRGGSYSSFRRGSGRGSGPSRRSDYRVIVTNLPPSGSWQDLKDHMREAGDVGFADVFKDGSGVVEFLRYEDMKYALKKLDDSKFRSHEGETAYIRVREERQYSRSRSRSRSYSSPRDRGRYSNSRSASRSSSERR</sequence>
<dbReference type="GO" id="GO:0005737">
    <property type="term" value="C:cytoplasm"/>
    <property type="evidence" value="ECO:0007669"/>
    <property type="project" value="TreeGrafter"/>
</dbReference>
<feature type="region of interest" description="Disordered" evidence="9">
    <location>
        <begin position="613"/>
        <end position="652"/>
    </location>
</feature>
<evidence type="ECO:0000256" key="2">
    <source>
        <dbReference type="ARBA" id="ARBA00010269"/>
    </source>
</evidence>
<keyword evidence="6" id="KW-0508">mRNA splicing</keyword>
<keyword evidence="12" id="KW-1185">Reference proteome</keyword>
<comment type="similarity">
    <text evidence="2">Belongs to the splicing factor SR family.</text>
</comment>
<evidence type="ECO:0000313" key="12">
    <source>
        <dbReference type="Proteomes" id="UP000282613"/>
    </source>
</evidence>
<evidence type="ECO:0000256" key="7">
    <source>
        <dbReference type="ARBA" id="ARBA00023242"/>
    </source>
</evidence>
<evidence type="ECO:0000256" key="4">
    <source>
        <dbReference type="ARBA" id="ARBA00022737"/>
    </source>
</evidence>
<comment type="subcellular location">
    <subcellularLocation>
        <location evidence="1">Nucleus</location>
    </subcellularLocation>
</comment>
<dbReference type="GO" id="GO:0008380">
    <property type="term" value="P:RNA splicing"/>
    <property type="evidence" value="ECO:0007669"/>
    <property type="project" value="UniProtKB-KW"/>
</dbReference>
<feature type="domain" description="RRM" evidence="10">
    <location>
        <begin position="542"/>
        <end position="616"/>
    </location>
</feature>
<dbReference type="Gene3D" id="3.30.70.330">
    <property type="match status" value="2"/>
</dbReference>
<dbReference type="InterPro" id="IPR012677">
    <property type="entry name" value="Nucleotide-bd_a/b_plait_sf"/>
</dbReference>
<dbReference type="GO" id="GO:0003729">
    <property type="term" value="F:mRNA binding"/>
    <property type="evidence" value="ECO:0007669"/>
    <property type="project" value="TreeGrafter"/>
</dbReference>
<dbReference type="PANTHER" id="PTHR23003">
    <property type="entry name" value="RNA RECOGNITION MOTIF RRM DOMAIN CONTAINING PROTEIN"/>
    <property type="match status" value="1"/>
</dbReference>
<dbReference type="EMBL" id="UYRS01018709">
    <property type="protein sequence ID" value="VDK39362.1"/>
    <property type="molecule type" value="Genomic_DNA"/>
</dbReference>
<evidence type="ECO:0000313" key="13">
    <source>
        <dbReference type="WBParaSite" id="TASK_0000798601-mRNA-1"/>
    </source>
</evidence>
<reference evidence="13" key="1">
    <citation type="submission" date="2016-04" db="UniProtKB">
        <authorList>
            <consortium name="WormBaseParasite"/>
        </authorList>
    </citation>
    <scope>IDENTIFICATION</scope>
</reference>
<evidence type="ECO:0000259" key="10">
    <source>
        <dbReference type="PROSITE" id="PS50102"/>
    </source>
</evidence>
<accession>A0A158R9X8</accession>
<feature type="compositionally biased region" description="Low complexity" evidence="9">
    <location>
        <begin position="638"/>
        <end position="652"/>
    </location>
</feature>
<dbReference type="CDD" id="cd12601">
    <property type="entry name" value="RRM2_SRSF1_like"/>
    <property type="match status" value="1"/>
</dbReference>
<evidence type="ECO:0000256" key="9">
    <source>
        <dbReference type="SAM" id="MobiDB-lite"/>
    </source>
</evidence>
<keyword evidence="3" id="KW-0507">mRNA processing</keyword>
<dbReference type="Pfam" id="PF00076">
    <property type="entry name" value="RRM_1"/>
    <property type="match status" value="2"/>
</dbReference>
<keyword evidence="7" id="KW-0539">Nucleus</keyword>
<evidence type="ECO:0000256" key="1">
    <source>
        <dbReference type="ARBA" id="ARBA00004123"/>
    </source>
</evidence>
<dbReference type="Proteomes" id="UP000282613">
    <property type="component" value="Unassembled WGS sequence"/>
</dbReference>
<feature type="domain" description="RRM" evidence="10">
    <location>
        <begin position="460"/>
        <end position="520"/>
    </location>
</feature>